<comment type="subcellular location">
    <subcellularLocation>
        <location evidence="1">Endomembrane system</location>
        <topology evidence="1">Peripheral membrane protein</topology>
    </subcellularLocation>
</comment>
<dbReference type="Pfam" id="PF19277">
    <property type="entry name" value="GPAT_C"/>
    <property type="match status" value="1"/>
</dbReference>
<evidence type="ECO:0000256" key="5">
    <source>
        <dbReference type="ARBA" id="ARBA00023315"/>
    </source>
</evidence>
<dbReference type="Proteomes" id="UP000410492">
    <property type="component" value="Unassembled WGS sequence"/>
</dbReference>
<keyword evidence="4" id="KW-0472">Membrane</keyword>
<organism evidence="8 9">
    <name type="scientific">Callosobruchus maculatus</name>
    <name type="common">Southern cowpea weevil</name>
    <name type="synonym">Pulse bruchid</name>
    <dbReference type="NCBI Taxonomy" id="64391"/>
    <lineage>
        <taxon>Eukaryota</taxon>
        <taxon>Metazoa</taxon>
        <taxon>Ecdysozoa</taxon>
        <taxon>Arthropoda</taxon>
        <taxon>Hexapoda</taxon>
        <taxon>Insecta</taxon>
        <taxon>Pterygota</taxon>
        <taxon>Neoptera</taxon>
        <taxon>Endopterygota</taxon>
        <taxon>Coleoptera</taxon>
        <taxon>Polyphaga</taxon>
        <taxon>Cucujiformia</taxon>
        <taxon>Chrysomeloidea</taxon>
        <taxon>Chrysomelidae</taxon>
        <taxon>Bruchinae</taxon>
        <taxon>Bruchini</taxon>
        <taxon>Callosobruchus</taxon>
    </lineage>
</organism>
<keyword evidence="9" id="KW-1185">Reference proteome</keyword>
<reference evidence="8 9" key="1">
    <citation type="submission" date="2019-01" db="EMBL/GenBank/DDBJ databases">
        <authorList>
            <person name="Sayadi A."/>
        </authorList>
    </citation>
    <scope>NUCLEOTIDE SEQUENCE [LARGE SCALE GENOMIC DNA]</scope>
</reference>
<dbReference type="PANTHER" id="PTHR12563">
    <property type="entry name" value="GLYCEROL-3-PHOSPHATE ACYLTRANSFERASE"/>
    <property type="match status" value="1"/>
</dbReference>
<dbReference type="GO" id="GO:0008654">
    <property type="term" value="P:phospholipid biosynthetic process"/>
    <property type="evidence" value="ECO:0007669"/>
    <property type="project" value="TreeGrafter"/>
</dbReference>
<dbReference type="GO" id="GO:0004366">
    <property type="term" value="F:glycerol-3-phosphate O-acyltransferase activity"/>
    <property type="evidence" value="ECO:0007669"/>
    <property type="project" value="TreeGrafter"/>
</dbReference>
<evidence type="ECO:0000256" key="4">
    <source>
        <dbReference type="ARBA" id="ARBA00023136"/>
    </source>
</evidence>
<dbReference type="SUPFAM" id="SSF69593">
    <property type="entry name" value="Glycerol-3-phosphate (1)-acyltransferase"/>
    <property type="match status" value="1"/>
</dbReference>
<dbReference type="GO" id="GO:0031966">
    <property type="term" value="C:mitochondrial membrane"/>
    <property type="evidence" value="ECO:0007669"/>
    <property type="project" value="TreeGrafter"/>
</dbReference>
<dbReference type="CDD" id="cd07993">
    <property type="entry name" value="LPLAT_DHAPAT-like"/>
    <property type="match status" value="1"/>
</dbReference>
<dbReference type="PIRSF" id="PIRSF000437">
    <property type="entry name" value="GPAT_DHAPAT"/>
    <property type="match status" value="1"/>
</dbReference>
<gene>
    <name evidence="8" type="ORF">CALMAC_LOCUS17607</name>
</gene>
<dbReference type="InterPro" id="IPR022284">
    <property type="entry name" value="GPAT/DHAPAT"/>
</dbReference>
<dbReference type="GO" id="GO:0019432">
    <property type="term" value="P:triglyceride biosynthetic process"/>
    <property type="evidence" value="ECO:0007669"/>
    <property type="project" value="TreeGrafter"/>
</dbReference>
<dbReference type="PANTHER" id="PTHR12563:SF17">
    <property type="entry name" value="DIHYDROXYACETONE PHOSPHATE ACYLTRANSFERASE"/>
    <property type="match status" value="1"/>
</dbReference>
<evidence type="ECO:0000313" key="8">
    <source>
        <dbReference type="EMBL" id="VEN59670.1"/>
    </source>
</evidence>
<evidence type="ECO:0000256" key="3">
    <source>
        <dbReference type="ARBA" id="ARBA00022679"/>
    </source>
</evidence>
<sequence>MDISRSYRKKMDVSRKYEDFLEFRRQENSNFLWVSRTLHPQVAYIQETPPTPSLHKHEVLHSPKIQELLEKLSIAQNVPKTYFEKQVKEILDEIGYNKSIKIIRWLGMVLTKICLKVSSGIYINGNKVQQIRSMMGNCPVIFVPSHRSYADFILMSYMCFTYEIAIPAIAAGMDFQGMWGMGTMLRDTGAFFMRRSYNDDSLYWTVFKQYIYQLMTRGDLPLEFFIEGTRSRSNKSLMPKFGLISMILKPFFFAQVPDVLFVPVSISYDRILEENLFAYELLGVPKPKETTSGFFKSLKILKEHFGSIFFHIGEPISSKEFFGNSIDRSIHNIAPLHKQELTEQEKSAIPPLAFEILNKQQQGFVLTIFNLVALTLNNTYTNKDKLPNILELKHKVQWLKGVMESLGAYIHCDDVERGIRECLVVHRNLICFNSDNEVCLVENQIQQGKINTVKLKAHQLTDQVMTYSVPFVELQLYVNPTLFHIVNLAILLAVIQKEGILNKEDLWDRYHFLRSLYAMEFVIPAQMEHTVFESALEHAIALNILRLAANKYDLGTNEELQNLLHNSFKPFLVSYSTVMLVLQNSPQTCEQKTILANVQRLLEDAINDREEFVHPYTLNLDTLNNCLNSLCAMLILKKIIRENVLSFEIDKRQLDVIKRRLDVYIPSLRINEDLLVNQQLQNKL</sequence>
<dbReference type="InterPro" id="IPR041728">
    <property type="entry name" value="GPAT/DHAPAT_LPLAT"/>
</dbReference>
<accession>A0A653DHK2</accession>
<dbReference type="AlphaFoldDB" id="A0A653DHK2"/>
<evidence type="ECO:0000259" key="7">
    <source>
        <dbReference type="SMART" id="SM00563"/>
    </source>
</evidence>
<feature type="domain" description="Phospholipid/glycerol acyltransferase" evidence="7">
    <location>
        <begin position="140"/>
        <end position="269"/>
    </location>
</feature>
<dbReference type="SMART" id="SM00563">
    <property type="entry name" value="PlsC"/>
    <property type="match status" value="1"/>
</dbReference>
<keyword evidence="3 6" id="KW-0808">Transferase</keyword>
<dbReference type="InterPro" id="IPR045520">
    <property type="entry name" value="GPAT/DHAPAT_C"/>
</dbReference>
<name>A0A653DHK2_CALMS</name>
<evidence type="ECO:0000256" key="2">
    <source>
        <dbReference type="ARBA" id="ARBA00007937"/>
    </source>
</evidence>
<proteinExistence type="inferred from homology"/>
<evidence type="ECO:0000313" key="9">
    <source>
        <dbReference type="Proteomes" id="UP000410492"/>
    </source>
</evidence>
<dbReference type="GO" id="GO:0016287">
    <property type="term" value="F:glycerone-phosphate O-acyltransferase activity"/>
    <property type="evidence" value="ECO:0007669"/>
    <property type="project" value="TreeGrafter"/>
</dbReference>
<dbReference type="GO" id="GO:0005778">
    <property type="term" value="C:peroxisomal membrane"/>
    <property type="evidence" value="ECO:0007669"/>
    <property type="project" value="TreeGrafter"/>
</dbReference>
<dbReference type="OrthoDB" id="10255570at2759"/>
<protein>
    <recommendedName>
        <fullName evidence="7">Phospholipid/glycerol acyltransferase domain-containing protein</fullName>
    </recommendedName>
</protein>
<dbReference type="GO" id="GO:0006631">
    <property type="term" value="P:fatty acid metabolic process"/>
    <property type="evidence" value="ECO:0007669"/>
    <property type="project" value="TreeGrafter"/>
</dbReference>
<dbReference type="GO" id="GO:0012505">
    <property type="term" value="C:endomembrane system"/>
    <property type="evidence" value="ECO:0007669"/>
    <property type="project" value="UniProtKB-SubCell"/>
</dbReference>
<evidence type="ECO:0000256" key="1">
    <source>
        <dbReference type="ARBA" id="ARBA00004184"/>
    </source>
</evidence>
<dbReference type="InterPro" id="IPR002123">
    <property type="entry name" value="Plipid/glycerol_acylTrfase"/>
</dbReference>
<dbReference type="Pfam" id="PF01553">
    <property type="entry name" value="Acyltransferase"/>
    <property type="match status" value="1"/>
</dbReference>
<dbReference type="GO" id="GO:0008611">
    <property type="term" value="P:ether lipid biosynthetic process"/>
    <property type="evidence" value="ECO:0007669"/>
    <property type="project" value="TreeGrafter"/>
</dbReference>
<comment type="similarity">
    <text evidence="2 6">Belongs to the GPAT/DAPAT family.</text>
</comment>
<evidence type="ECO:0000256" key="6">
    <source>
        <dbReference type="PIRNR" id="PIRNR000437"/>
    </source>
</evidence>
<dbReference type="EMBL" id="CAACVG010012121">
    <property type="protein sequence ID" value="VEN59670.1"/>
    <property type="molecule type" value="Genomic_DNA"/>
</dbReference>
<keyword evidence="5 6" id="KW-0012">Acyltransferase</keyword>